<dbReference type="Proteomes" id="UP001430953">
    <property type="component" value="Unassembled WGS sequence"/>
</dbReference>
<dbReference type="EMBL" id="JADYXP020000002">
    <property type="protein sequence ID" value="KAL0131512.1"/>
    <property type="molecule type" value="Genomic_DNA"/>
</dbReference>
<sequence length="144" mass="16220">MKDLYHLLRDKSFNAFTLRRPIIHVPTAPSKLAFHPRIFLRFDYRRRTVPHQPPRMKLSNHHQSVCASSNSLFLSFSLVSPPPSSASRPQNNARPRHVHLSGAGAQKNARSRCGFSGGHPNASRVRRLVTIANYLINLETSTSS</sequence>
<dbReference type="AlphaFoldDB" id="A0AAW2GW36"/>
<proteinExistence type="predicted"/>
<keyword evidence="2" id="KW-1185">Reference proteome</keyword>
<accession>A0AAW2GW36</accession>
<comment type="caution">
    <text evidence="1">The sequence shown here is derived from an EMBL/GenBank/DDBJ whole genome shotgun (WGS) entry which is preliminary data.</text>
</comment>
<organism evidence="1 2">
    <name type="scientific">Cardiocondyla obscurior</name>
    <dbReference type="NCBI Taxonomy" id="286306"/>
    <lineage>
        <taxon>Eukaryota</taxon>
        <taxon>Metazoa</taxon>
        <taxon>Ecdysozoa</taxon>
        <taxon>Arthropoda</taxon>
        <taxon>Hexapoda</taxon>
        <taxon>Insecta</taxon>
        <taxon>Pterygota</taxon>
        <taxon>Neoptera</taxon>
        <taxon>Endopterygota</taxon>
        <taxon>Hymenoptera</taxon>
        <taxon>Apocrita</taxon>
        <taxon>Aculeata</taxon>
        <taxon>Formicoidea</taxon>
        <taxon>Formicidae</taxon>
        <taxon>Myrmicinae</taxon>
        <taxon>Cardiocondyla</taxon>
    </lineage>
</organism>
<evidence type="ECO:0000313" key="1">
    <source>
        <dbReference type="EMBL" id="KAL0131512.1"/>
    </source>
</evidence>
<evidence type="ECO:0000313" key="2">
    <source>
        <dbReference type="Proteomes" id="UP001430953"/>
    </source>
</evidence>
<reference evidence="1 2" key="1">
    <citation type="submission" date="2023-03" db="EMBL/GenBank/DDBJ databases">
        <title>High recombination rates correlate with genetic variation in Cardiocondyla obscurior ants.</title>
        <authorList>
            <person name="Errbii M."/>
        </authorList>
    </citation>
    <scope>NUCLEOTIDE SEQUENCE [LARGE SCALE GENOMIC DNA]</scope>
    <source>
        <strain evidence="1">Alpha-2009</strain>
        <tissue evidence="1">Whole body</tissue>
    </source>
</reference>
<name>A0AAW2GW36_9HYME</name>
<protein>
    <submittedName>
        <fullName evidence="1">Uncharacterized protein</fullName>
    </submittedName>
</protein>
<gene>
    <name evidence="1" type="ORF">PUN28_002801</name>
</gene>